<accession>X6P8A4</accession>
<keyword evidence="2" id="KW-1185">Reference proteome</keyword>
<name>X6P8A4_RETFI</name>
<comment type="caution">
    <text evidence="1">The sequence shown here is derived from an EMBL/GenBank/DDBJ whole genome shotgun (WGS) entry which is preliminary data.</text>
</comment>
<evidence type="ECO:0000313" key="1">
    <source>
        <dbReference type="EMBL" id="ETO34396.1"/>
    </source>
</evidence>
<protein>
    <submittedName>
        <fullName evidence="1">Uncharacterized protein</fullName>
    </submittedName>
</protein>
<dbReference type="Proteomes" id="UP000023152">
    <property type="component" value="Unassembled WGS sequence"/>
</dbReference>
<dbReference type="AlphaFoldDB" id="X6P8A4"/>
<sequence length="120" mass="14359">NNNNNNNNSSPLLQLLKNASTEKQKYLRQSIEELKKIRQRQAEYDYDEAKVTFMRQYLHANQLLPTTFLKIREAGEQLQKQKRLHKIESMYQQMLRNAASIKEKKQELENAEEQTYQSKQ</sequence>
<gene>
    <name evidence="1" type="ORF">RFI_02696</name>
</gene>
<evidence type="ECO:0000313" key="2">
    <source>
        <dbReference type="Proteomes" id="UP000023152"/>
    </source>
</evidence>
<reference evidence="1 2" key="1">
    <citation type="journal article" date="2013" name="Curr. Biol.">
        <title>The Genome of the Foraminiferan Reticulomyxa filosa.</title>
        <authorList>
            <person name="Glockner G."/>
            <person name="Hulsmann N."/>
            <person name="Schleicher M."/>
            <person name="Noegel A.A."/>
            <person name="Eichinger L."/>
            <person name="Gallinger C."/>
            <person name="Pawlowski J."/>
            <person name="Sierra R."/>
            <person name="Euteneuer U."/>
            <person name="Pillet L."/>
            <person name="Moustafa A."/>
            <person name="Platzer M."/>
            <person name="Groth M."/>
            <person name="Szafranski K."/>
            <person name="Schliwa M."/>
        </authorList>
    </citation>
    <scope>NUCLEOTIDE SEQUENCE [LARGE SCALE GENOMIC DNA]</scope>
</reference>
<proteinExistence type="predicted"/>
<dbReference type="EMBL" id="ASPP01002607">
    <property type="protein sequence ID" value="ETO34396.1"/>
    <property type="molecule type" value="Genomic_DNA"/>
</dbReference>
<feature type="non-terminal residue" evidence="1">
    <location>
        <position position="1"/>
    </location>
</feature>
<organism evidence="1 2">
    <name type="scientific">Reticulomyxa filosa</name>
    <dbReference type="NCBI Taxonomy" id="46433"/>
    <lineage>
        <taxon>Eukaryota</taxon>
        <taxon>Sar</taxon>
        <taxon>Rhizaria</taxon>
        <taxon>Retaria</taxon>
        <taxon>Foraminifera</taxon>
        <taxon>Monothalamids</taxon>
        <taxon>Reticulomyxidae</taxon>
        <taxon>Reticulomyxa</taxon>
    </lineage>
</organism>